<dbReference type="OrthoDB" id="411064at2759"/>
<evidence type="ECO:0000256" key="2">
    <source>
        <dbReference type="ARBA" id="ARBA00022723"/>
    </source>
</evidence>
<evidence type="ECO:0000256" key="1">
    <source>
        <dbReference type="ARBA" id="ARBA00010211"/>
    </source>
</evidence>
<dbReference type="Proteomes" id="UP000012045">
    <property type="component" value="Unassembled WGS sequence"/>
</dbReference>
<sequence>MPVPSFKRLVRFVPKSSEEILIGQPVDSELDVGAAIIAGKDVKVDVYSGSSVLEPGTSTGTIKEIGKLLSPLAESEVGTIRCIGLNYVQHAHEVKMAIPDLPTVFMKPSTSLADPYPSPTVIPKFALKDDCCDYESELVIVIGEKCKDVSEADALNYVLGYTAANDVSSRASQFSQSQWCFSKSFDGACPIGPVLASTKLIPDPSKLRVRGLKNGKVMQDCGTEYEYPIPISSRKLTNNSDLIFPVAKIVSFLSQGTTILPGTIILTGTPAGVGNSFTPKEYLREGDSFSVEILPHIGTMMTKFEYQK</sequence>
<comment type="similarity">
    <text evidence="1">Belongs to the FAH family.</text>
</comment>
<dbReference type="HOGENOM" id="CLU_028458_2_1_1"/>
<dbReference type="InterPro" id="IPR036663">
    <property type="entry name" value="Fumarylacetoacetase_C_sf"/>
</dbReference>
<dbReference type="STRING" id="1290391.M7UJY6"/>
<dbReference type="Pfam" id="PF01557">
    <property type="entry name" value="FAA_hydrolase"/>
    <property type="match status" value="2"/>
</dbReference>
<keyword evidence="2" id="KW-0479">Metal-binding</keyword>
<dbReference type="InterPro" id="IPR011234">
    <property type="entry name" value="Fumarylacetoacetase-like_C"/>
</dbReference>
<dbReference type="SUPFAM" id="SSF56529">
    <property type="entry name" value="FAH"/>
    <property type="match status" value="1"/>
</dbReference>
<organism evidence="4 5">
    <name type="scientific">Botryotinia fuckeliana (strain BcDW1)</name>
    <name type="common">Noble rot fungus</name>
    <name type="synonym">Botrytis cinerea</name>
    <dbReference type="NCBI Taxonomy" id="1290391"/>
    <lineage>
        <taxon>Eukaryota</taxon>
        <taxon>Fungi</taxon>
        <taxon>Dikarya</taxon>
        <taxon>Ascomycota</taxon>
        <taxon>Pezizomycotina</taxon>
        <taxon>Leotiomycetes</taxon>
        <taxon>Helotiales</taxon>
        <taxon>Sclerotiniaceae</taxon>
        <taxon>Botrytis</taxon>
    </lineage>
</organism>
<accession>M7UJY6</accession>
<evidence type="ECO:0000313" key="5">
    <source>
        <dbReference type="Proteomes" id="UP000012045"/>
    </source>
</evidence>
<dbReference type="Gene3D" id="3.90.850.10">
    <property type="entry name" value="Fumarylacetoacetase-like, C-terminal domain"/>
    <property type="match status" value="1"/>
</dbReference>
<proteinExistence type="inferred from homology"/>
<dbReference type="PANTHER" id="PTHR11820:SF7">
    <property type="entry name" value="ACYLPYRUVASE FAHD1, MITOCHONDRIAL"/>
    <property type="match status" value="1"/>
</dbReference>
<keyword evidence="4" id="KW-0378">Hydrolase</keyword>
<reference evidence="5" key="1">
    <citation type="journal article" date="2013" name="Genome Announc.">
        <title>Draft genome sequence of Botrytis cinerea BcDW1, inoculum for noble rot of grape berries.</title>
        <authorList>
            <person name="Blanco-Ulate B."/>
            <person name="Allen G."/>
            <person name="Powell A.L."/>
            <person name="Cantu D."/>
        </authorList>
    </citation>
    <scope>NUCLEOTIDE SEQUENCE [LARGE SCALE GENOMIC DNA]</scope>
    <source>
        <strain evidence="5">BcDW1</strain>
    </source>
</reference>
<dbReference type="AlphaFoldDB" id="M7UJY6"/>
<dbReference type="EMBL" id="KB707977">
    <property type="protein sequence ID" value="EMR83877.1"/>
    <property type="molecule type" value="Genomic_DNA"/>
</dbReference>
<dbReference type="GO" id="GO:0046872">
    <property type="term" value="F:metal ion binding"/>
    <property type="evidence" value="ECO:0007669"/>
    <property type="project" value="UniProtKB-KW"/>
</dbReference>
<evidence type="ECO:0000313" key="4">
    <source>
        <dbReference type="EMBL" id="EMR83877.1"/>
    </source>
</evidence>
<dbReference type="PANTHER" id="PTHR11820">
    <property type="entry name" value="ACYLPYRUVASE"/>
    <property type="match status" value="1"/>
</dbReference>
<dbReference type="GO" id="GO:0018773">
    <property type="term" value="F:acetylpyruvate hydrolase activity"/>
    <property type="evidence" value="ECO:0007669"/>
    <property type="project" value="TreeGrafter"/>
</dbReference>
<feature type="domain" description="Fumarylacetoacetase-like C-terminal" evidence="3">
    <location>
        <begin position="237"/>
        <end position="303"/>
    </location>
</feature>
<protein>
    <submittedName>
        <fullName evidence="4">Putative fumarylacetoacetate hydrolase family protein</fullName>
    </submittedName>
</protein>
<evidence type="ECO:0000259" key="3">
    <source>
        <dbReference type="Pfam" id="PF01557"/>
    </source>
</evidence>
<gene>
    <name evidence="4" type="ORF">BcDW1_7509</name>
</gene>
<feature type="domain" description="Fumarylacetoacetase-like C-terminal" evidence="3">
    <location>
        <begin position="79"/>
        <end position="223"/>
    </location>
</feature>
<name>M7UJY6_BOTF1</name>